<sequence>MAVVEVVGRDGRPRHEGGRLRGLGGVLLGGVLRAGAGVRSRGSRVLRVLRGRAGVRG</sequence>
<proteinExistence type="predicted"/>
<accession>A0AB39S8U8</accession>
<organism evidence="1">
    <name type="scientific">Streptomyces sp. R35</name>
    <dbReference type="NCBI Taxonomy" id="3238630"/>
    <lineage>
        <taxon>Bacteria</taxon>
        <taxon>Bacillati</taxon>
        <taxon>Actinomycetota</taxon>
        <taxon>Actinomycetes</taxon>
        <taxon>Kitasatosporales</taxon>
        <taxon>Streptomycetaceae</taxon>
        <taxon>Streptomyces</taxon>
    </lineage>
</organism>
<dbReference type="AlphaFoldDB" id="A0AB39S8U8"/>
<gene>
    <name evidence="1" type="ORF">AB5J50_30040</name>
</gene>
<protein>
    <submittedName>
        <fullName evidence="1">Uncharacterized protein</fullName>
    </submittedName>
</protein>
<dbReference type="EMBL" id="CP163440">
    <property type="protein sequence ID" value="XDQ64725.1"/>
    <property type="molecule type" value="Genomic_DNA"/>
</dbReference>
<name>A0AB39S8U8_9ACTN</name>
<evidence type="ECO:0000313" key="1">
    <source>
        <dbReference type="EMBL" id="XDQ64725.1"/>
    </source>
</evidence>
<dbReference type="RefSeq" id="WP_369261308.1">
    <property type="nucleotide sequence ID" value="NZ_CP163440.1"/>
</dbReference>
<reference evidence="1" key="1">
    <citation type="submission" date="2024-07" db="EMBL/GenBank/DDBJ databases">
        <authorList>
            <person name="Yu S.T."/>
        </authorList>
    </citation>
    <scope>NUCLEOTIDE SEQUENCE</scope>
    <source>
        <strain evidence="1">R35</strain>
    </source>
</reference>